<dbReference type="EMBL" id="CP036426">
    <property type="protein sequence ID" value="QDV34972.1"/>
    <property type="molecule type" value="Genomic_DNA"/>
</dbReference>
<dbReference type="KEGG" id="tpla:ElP_28690"/>
<feature type="region of interest" description="Disordered" evidence="1">
    <location>
        <begin position="44"/>
        <end position="67"/>
    </location>
</feature>
<accession>A0A518H295</accession>
<dbReference type="Proteomes" id="UP000317835">
    <property type="component" value="Chromosome"/>
</dbReference>
<reference evidence="2 3" key="1">
    <citation type="submission" date="2019-02" db="EMBL/GenBank/DDBJ databases">
        <title>Deep-cultivation of Planctomycetes and their phenomic and genomic characterization uncovers novel biology.</title>
        <authorList>
            <person name="Wiegand S."/>
            <person name="Jogler M."/>
            <person name="Boedeker C."/>
            <person name="Pinto D."/>
            <person name="Vollmers J."/>
            <person name="Rivas-Marin E."/>
            <person name="Kohn T."/>
            <person name="Peeters S.H."/>
            <person name="Heuer A."/>
            <person name="Rast P."/>
            <person name="Oberbeckmann S."/>
            <person name="Bunk B."/>
            <person name="Jeske O."/>
            <person name="Meyerdierks A."/>
            <person name="Storesund J.E."/>
            <person name="Kallscheuer N."/>
            <person name="Luecker S."/>
            <person name="Lage O.M."/>
            <person name="Pohl T."/>
            <person name="Merkel B.J."/>
            <person name="Hornburger P."/>
            <person name="Mueller R.-W."/>
            <person name="Bruemmer F."/>
            <person name="Labrenz M."/>
            <person name="Spormann A.M."/>
            <person name="Op den Camp H."/>
            <person name="Overmann J."/>
            <person name="Amann R."/>
            <person name="Jetten M.S.M."/>
            <person name="Mascher T."/>
            <person name="Medema M.H."/>
            <person name="Devos D.P."/>
            <person name="Kaster A.-K."/>
            <person name="Ovreas L."/>
            <person name="Rohde M."/>
            <person name="Galperin M.Y."/>
            <person name="Jogler C."/>
        </authorList>
    </citation>
    <scope>NUCLEOTIDE SEQUENCE [LARGE SCALE GENOMIC DNA]</scope>
    <source>
        <strain evidence="2 3">ElP</strain>
    </source>
</reference>
<dbReference type="AlphaFoldDB" id="A0A518H295"/>
<sequence>MASQNESSPSQEEDRFLIYLQWAREEVRSWPEWKQNLLGWHYSKKRAREAGEREQSDKSDYGPGRKA</sequence>
<evidence type="ECO:0000313" key="2">
    <source>
        <dbReference type="EMBL" id="QDV34972.1"/>
    </source>
</evidence>
<feature type="compositionally biased region" description="Basic and acidic residues" evidence="1">
    <location>
        <begin position="48"/>
        <end position="60"/>
    </location>
</feature>
<gene>
    <name evidence="2" type="ORF">ElP_28690</name>
</gene>
<evidence type="ECO:0000256" key="1">
    <source>
        <dbReference type="SAM" id="MobiDB-lite"/>
    </source>
</evidence>
<name>A0A518H295_9BACT</name>
<keyword evidence="3" id="KW-1185">Reference proteome</keyword>
<organism evidence="2 3">
    <name type="scientific">Tautonia plasticadhaerens</name>
    <dbReference type="NCBI Taxonomy" id="2527974"/>
    <lineage>
        <taxon>Bacteria</taxon>
        <taxon>Pseudomonadati</taxon>
        <taxon>Planctomycetota</taxon>
        <taxon>Planctomycetia</taxon>
        <taxon>Isosphaerales</taxon>
        <taxon>Isosphaeraceae</taxon>
        <taxon>Tautonia</taxon>
    </lineage>
</organism>
<proteinExistence type="predicted"/>
<protein>
    <submittedName>
        <fullName evidence="2">Uncharacterized protein</fullName>
    </submittedName>
</protein>
<evidence type="ECO:0000313" key="3">
    <source>
        <dbReference type="Proteomes" id="UP000317835"/>
    </source>
</evidence>